<comment type="subcellular location">
    <subcellularLocation>
        <location evidence="1">Membrane</location>
        <topology evidence="1">Multi-pass membrane protein</topology>
    </subcellularLocation>
</comment>
<dbReference type="RefSeq" id="WP_035516522.1">
    <property type="nucleotide sequence ID" value="NZ_KN234766.1"/>
</dbReference>
<evidence type="ECO:0000256" key="6">
    <source>
        <dbReference type="SAM" id="Phobius"/>
    </source>
</evidence>
<feature type="transmembrane region" description="Helical" evidence="6">
    <location>
        <begin position="189"/>
        <end position="209"/>
    </location>
</feature>
<accession>A0A095X1T0</accession>
<dbReference type="InterPro" id="IPR044644">
    <property type="entry name" value="DinF-like"/>
</dbReference>
<sequence>MEKNRRLDHKIWGIAWPAILANVSIPTLGLVDAAILGHLDSTRYLGAVAIGSAILSFLYWGFSFLRMGTTGLVARAGGAGEPDEALKILVRSAALGVAIAALIVILHPLWLTLGLSLMQPDPVLAAPAASYIRLRLLSAPAVLATYAVIGWCIGRQNTRWPMAILLVTNGSNIVLDIAFILGLGLASDGAALATACAEYLGLAVAVLAVRRAGIHLPAGDLRRALGDRHGYRQLWRANGHLFLRTFCLLGCFAFFTAAGEKLGQDVLAGNALMLQFLLFAAFSLDGFAYAVEGLAGERLGARDLPGFRRVVRRCAMWSAASALAISALIYAGRPLIFPLLTDLAGVQAVLAAHSGWLVALPLLAAPSYLLDGVFIGAAETRPMMTTMWLSALGIYLPVWWLTQPLGNDGLWLAFTLFNLARGVALGGVFLQFSRRGRWLPSASREPAC</sequence>
<gene>
    <name evidence="7" type="ORF">HRUBRA_00587</name>
</gene>
<feature type="transmembrane region" description="Helical" evidence="6">
    <location>
        <begin position="131"/>
        <end position="153"/>
    </location>
</feature>
<protein>
    <submittedName>
        <fullName evidence="7">DNA-damage-inducible protein F</fullName>
    </submittedName>
</protein>
<keyword evidence="4 6" id="KW-1133">Transmembrane helix</keyword>
<feature type="transmembrane region" description="Helical" evidence="6">
    <location>
        <begin position="44"/>
        <end position="67"/>
    </location>
</feature>
<feature type="transmembrane region" description="Helical" evidence="6">
    <location>
        <begin position="241"/>
        <end position="259"/>
    </location>
</feature>
<keyword evidence="8" id="KW-1185">Reference proteome</keyword>
<dbReference type="GO" id="GO:0015297">
    <property type="term" value="F:antiporter activity"/>
    <property type="evidence" value="ECO:0007669"/>
    <property type="project" value="InterPro"/>
</dbReference>
<evidence type="ECO:0000256" key="3">
    <source>
        <dbReference type="ARBA" id="ARBA00022692"/>
    </source>
</evidence>
<reference evidence="7 8" key="1">
    <citation type="journal article" date="2014" name="Genome Announc.">
        <title>Genome Sequence of Gammaproteobacterial Pseudohaliea rubra Type Strain DSM 19751, Isolated from Coastal Seawater of the Mediterranean Sea.</title>
        <authorList>
            <person name="Spring S."/>
            <person name="Fiebig A."/>
            <person name="Riedel T."/>
            <person name="Goker M."/>
            <person name="Klenk H.P."/>
        </authorList>
    </citation>
    <scope>NUCLEOTIDE SEQUENCE [LARGE SCALE GENOMIC DNA]</scope>
    <source>
        <strain evidence="7 8">DSM 19751</strain>
    </source>
</reference>
<dbReference type="EMBL" id="AUVB01000016">
    <property type="protein sequence ID" value="KGE04834.1"/>
    <property type="molecule type" value="Genomic_DNA"/>
</dbReference>
<dbReference type="OrthoDB" id="9789527at2"/>
<comment type="caution">
    <text evidence="7">The sequence shown here is derived from an EMBL/GenBank/DDBJ whole genome shotgun (WGS) entry which is preliminary data.</text>
</comment>
<proteinExistence type="inferred from homology"/>
<evidence type="ECO:0000256" key="1">
    <source>
        <dbReference type="ARBA" id="ARBA00004141"/>
    </source>
</evidence>
<dbReference type="eggNOG" id="COG0534">
    <property type="taxonomic scope" value="Bacteria"/>
</dbReference>
<evidence type="ECO:0000256" key="5">
    <source>
        <dbReference type="ARBA" id="ARBA00023136"/>
    </source>
</evidence>
<name>A0A095X1T0_9GAMM</name>
<feature type="transmembrane region" description="Helical" evidence="6">
    <location>
        <begin position="271"/>
        <end position="294"/>
    </location>
</feature>
<feature type="transmembrane region" description="Helical" evidence="6">
    <location>
        <begin position="12"/>
        <end position="38"/>
    </location>
</feature>
<comment type="similarity">
    <text evidence="2">Belongs to the multi antimicrobial extrusion (MATE) (TC 2.A.66.1) family.</text>
</comment>
<dbReference type="PATRIC" id="fig|1265313.6.peg.582"/>
<feature type="transmembrane region" description="Helical" evidence="6">
    <location>
        <begin position="385"/>
        <end position="403"/>
    </location>
</feature>
<dbReference type="AlphaFoldDB" id="A0A095X1T0"/>
<evidence type="ECO:0000256" key="2">
    <source>
        <dbReference type="ARBA" id="ARBA00010199"/>
    </source>
</evidence>
<dbReference type="GO" id="GO:0042910">
    <property type="term" value="F:xenobiotic transmembrane transporter activity"/>
    <property type="evidence" value="ECO:0007669"/>
    <property type="project" value="InterPro"/>
</dbReference>
<feature type="transmembrane region" description="Helical" evidence="6">
    <location>
        <begin position="88"/>
        <end position="111"/>
    </location>
</feature>
<keyword evidence="5 6" id="KW-0472">Membrane</keyword>
<dbReference type="Pfam" id="PF01554">
    <property type="entry name" value="MatE"/>
    <property type="match status" value="2"/>
</dbReference>
<dbReference type="CDD" id="cd13136">
    <property type="entry name" value="MATE_DinF_like"/>
    <property type="match status" value="1"/>
</dbReference>
<feature type="transmembrane region" description="Helical" evidence="6">
    <location>
        <begin position="160"/>
        <end position="183"/>
    </location>
</feature>
<dbReference type="HOGENOM" id="CLU_012893_16_0_6"/>
<evidence type="ECO:0000313" key="8">
    <source>
        <dbReference type="Proteomes" id="UP000029640"/>
    </source>
</evidence>
<dbReference type="InterPro" id="IPR002528">
    <property type="entry name" value="MATE_fam"/>
</dbReference>
<keyword evidence="3 6" id="KW-0812">Transmembrane</keyword>
<dbReference type="GO" id="GO:0005886">
    <property type="term" value="C:plasma membrane"/>
    <property type="evidence" value="ECO:0007669"/>
    <property type="project" value="TreeGrafter"/>
</dbReference>
<evidence type="ECO:0000256" key="4">
    <source>
        <dbReference type="ARBA" id="ARBA00022989"/>
    </source>
</evidence>
<organism evidence="7 8">
    <name type="scientific">Pseudohaliea rubra DSM 19751</name>
    <dbReference type="NCBI Taxonomy" id="1265313"/>
    <lineage>
        <taxon>Bacteria</taxon>
        <taxon>Pseudomonadati</taxon>
        <taxon>Pseudomonadota</taxon>
        <taxon>Gammaproteobacteria</taxon>
        <taxon>Cellvibrionales</taxon>
        <taxon>Halieaceae</taxon>
        <taxon>Pseudohaliea</taxon>
    </lineage>
</organism>
<feature type="transmembrane region" description="Helical" evidence="6">
    <location>
        <begin position="409"/>
        <end position="430"/>
    </location>
</feature>
<dbReference type="PANTHER" id="PTHR42893">
    <property type="entry name" value="PROTEIN DETOXIFICATION 44, CHLOROPLASTIC-RELATED"/>
    <property type="match status" value="1"/>
</dbReference>
<feature type="transmembrane region" description="Helical" evidence="6">
    <location>
        <begin position="356"/>
        <end position="378"/>
    </location>
</feature>
<feature type="transmembrane region" description="Helical" evidence="6">
    <location>
        <begin position="315"/>
        <end position="336"/>
    </location>
</feature>
<dbReference type="Proteomes" id="UP000029640">
    <property type="component" value="Unassembled WGS sequence"/>
</dbReference>
<dbReference type="PANTHER" id="PTHR42893:SF46">
    <property type="entry name" value="PROTEIN DETOXIFICATION 44, CHLOROPLASTIC"/>
    <property type="match status" value="1"/>
</dbReference>
<evidence type="ECO:0000313" key="7">
    <source>
        <dbReference type="EMBL" id="KGE04834.1"/>
    </source>
</evidence>
<dbReference type="NCBIfam" id="TIGR00797">
    <property type="entry name" value="matE"/>
    <property type="match status" value="1"/>
</dbReference>
<dbReference type="STRING" id="1265313.HRUBRA_00587"/>